<dbReference type="GO" id="GO:0004474">
    <property type="term" value="F:malate synthase activity"/>
    <property type="evidence" value="ECO:0007669"/>
    <property type="project" value="UniProtKB-EC"/>
</dbReference>
<feature type="domain" description="DUF3730" evidence="8">
    <location>
        <begin position="468"/>
        <end position="682"/>
    </location>
</feature>
<accession>A0A182PGE7</accession>
<keyword evidence="2" id="KW-0329">Glyoxylate bypass</keyword>
<feature type="active site" description="Proton donor" evidence="6">
    <location>
        <position position="1627"/>
    </location>
</feature>
<keyword evidence="12" id="KW-1185">Reference proteome</keyword>
<dbReference type="PANTHER" id="PTHR42902">
    <property type="entry name" value="MALATE SYNTHASE"/>
    <property type="match status" value="1"/>
</dbReference>
<comment type="catalytic activity">
    <reaction evidence="5">
        <text>glyoxylate + acetyl-CoA + H2O = (S)-malate + CoA + H(+)</text>
        <dbReference type="Rhea" id="RHEA:18181"/>
        <dbReference type="ChEBI" id="CHEBI:15377"/>
        <dbReference type="ChEBI" id="CHEBI:15378"/>
        <dbReference type="ChEBI" id="CHEBI:15589"/>
        <dbReference type="ChEBI" id="CHEBI:36655"/>
        <dbReference type="ChEBI" id="CHEBI:57287"/>
        <dbReference type="ChEBI" id="CHEBI:57288"/>
        <dbReference type="EC" id="2.3.3.9"/>
    </reaction>
</comment>
<proteinExistence type="predicted"/>
<dbReference type="EnsemblMetazoa" id="AEPI006006-RA">
    <property type="protein sequence ID" value="AEPI006006-PA"/>
    <property type="gene ID" value="AEPI006006"/>
</dbReference>
<dbReference type="FunFam" id="1.20.1220.12:FF:000001">
    <property type="entry name" value="Malate synthase"/>
    <property type="match status" value="1"/>
</dbReference>
<reference evidence="11" key="2">
    <citation type="submission" date="2020-05" db="UniProtKB">
        <authorList>
            <consortium name="EnsemblMetazoa"/>
        </authorList>
    </citation>
    <scope>IDENTIFICATION</scope>
    <source>
        <strain evidence="11">Epiroticus2</strain>
    </source>
</reference>
<evidence type="ECO:0000256" key="4">
    <source>
        <dbReference type="ARBA" id="ARBA00022679"/>
    </source>
</evidence>
<dbReference type="InterPro" id="IPR006252">
    <property type="entry name" value="Malate_synthA"/>
</dbReference>
<dbReference type="Pfam" id="PF01274">
    <property type="entry name" value="MS_TIM-barrel"/>
    <property type="match status" value="1"/>
</dbReference>
<evidence type="ECO:0000259" key="9">
    <source>
        <dbReference type="Pfam" id="PF20656"/>
    </source>
</evidence>
<evidence type="ECO:0000256" key="6">
    <source>
        <dbReference type="PIRSR" id="PIRSR601465-50"/>
    </source>
</evidence>
<dbReference type="SUPFAM" id="SSF51645">
    <property type="entry name" value="Malate synthase G"/>
    <property type="match status" value="1"/>
</dbReference>
<feature type="domain" description="Malate synthase C-terminal" evidence="10">
    <location>
        <begin position="1594"/>
        <end position="1711"/>
    </location>
</feature>
<dbReference type="STRING" id="199890.A0A182PGE7"/>
<dbReference type="Pfam" id="PF20659">
    <property type="entry name" value="MS_C"/>
    <property type="match status" value="1"/>
</dbReference>
<dbReference type="InterPro" id="IPR048355">
    <property type="entry name" value="MS_C"/>
</dbReference>
<dbReference type="InterPro" id="IPR016024">
    <property type="entry name" value="ARM-type_fold"/>
</dbReference>
<dbReference type="VEuPathDB" id="VectorBase:AEPI006006"/>
<evidence type="ECO:0000313" key="11">
    <source>
        <dbReference type="EnsemblMetazoa" id="AEPI006006-PA"/>
    </source>
</evidence>
<evidence type="ECO:0000259" key="8">
    <source>
        <dbReference type="Pfam" id="PF12530"/>
    </source>
</evidence>
<reference evidence="12" key="1">
    <citation type="submission" date="2013-03" db="EMBL/GenBank/DDBJ databases">
        <title>The Genome Sequence of Anopheles epiroticus epiroticus2.</title>
        <authorList>
            <consortium name="The Broad Institute Genomics Platform"/>
            <person name="Neafsey D.E."/>
            <person name="Howell P."/>
            <person name="Walker B."/>
            <person name="Young S.K."/>
            <person name="Zeng Q."/>
            <person name="Gargeya S."/>
            <person name="Fitzgerald M."/>
            <person name="Haas B."/>
            <person name="Abouelleil A."/>
            <person name="Allen A.W."/>
            <person name="Alvarado L."/>
            <person name="Arachchi H.M."/>
            <person name="Berlin A.M."/>
            <person name="Chapman S.B."/>
            <person name="Gainer-Dewar J."/>
            <person name="Goldberg J."/>
            <person name="Griggs A."/>
            <person name="Gujja S."/>
            <person name="Hansen M."/>
            <person name="Howarth C."/>
            <person name="Imamovic A."/>
            <person name="Ireland A."/>
            <person name="Larimer J."/>
            <person name="McCowan C."/>
            <person name="Murphy C."/>
            <person name="Pearson M."/>
            <person name="Poon T.W."/>
            <person name="Priest M."/>
            <person name="Roberts A."/>
            <person name="Saif S."/>
            <person name="Shea T."/>
            <person name="Sisk P."/>
            <person name="Sykes S."/>
            <person name="Wortman J."/>
            <person name="Nusbaum C."/>
            <person name="Birren B."/>
        </authorList>
    </citation>
    <scope>NUCLEOTIDE SEQUENCE [LARGE SCALE GENOMIC DNA]</scope>
    <source>
        <strain evidence="12">Epiroticus2</strain>
    </source>
</reference>
<dbReference type="PANTHER" id="PTHR42902:SF2">
    <property type="entry name" value="MALATE SYNTHASE"/>
    <property type="match status" value="1"/>
</dbReference>
<dbReference type="InterPro" id="IPR022542">
    <property type="entry name" value="FOCAD/RST1_DUF3730"/>
</dbReference>
<feature type="domain" description="Malate synthase TIM barrel" evidence="7">
    <location>
        <begin position="1340"/>
        <end position="1588"/>
    </location>
</feature>
<keyword evidence="4" id="KW-0808">Transferase</keyword>
<feature type="active site" description="Proton acceptor" evidence="6">
    <location>
        <position position="1343"/>
    </location>
</feature>
<dbReference type="EC" id="2.3.3.9" evidence="1"/>
<dbReference type="InterPro" id="IPR011989">
    <property type="entry name" value="ARM-like"/>
</dbReference>
<dbReference type="GO" id="GO:0006099">
    <property type="term" value="P:tricarboxylic acid cycle"/>
    <property type="evidence" value="ECO:0007669"/>
    <property type="project" value="UniProtKB-KW"/>
</dbReference>
<sequence>MESLQGINSKLTVHSAAVQIEKILKVSQRTTNQTLPEGELELLKQLCKSNNLRICQLANEVLLHLATEGLVELGQLLGMLMTTLPNSNAGQFIVIGGSIFELLLLDLRRRCVSMESKRSYVCQFDLKPPQHPVILLIEKASTGCTSTVLDLITSTLNHSDNVIRMNSVEFLRPVLLHLFVNVCLYADIQPLWKQLVERAVHDHKSETVVFEILAWRRDTTAPQTCYTIGLLTDALEIVQRDHESNIKLQLEYGLYLAAVLKEYIEYNYDPSRCFILLLKISVAAVKCDHPPKLDVLLTIVADMLSVVTPLKLYQLLELIQTILPVCGNISRMLVKEAMIQLLGQPSYATKHLVLCDKILTQIEKELSLAEDSKYADNSLCVPIRTVYFHPQLAKCTMLCNWWSFSDKAVDEYLRRQRPFSIRLAEDLSQLHRSIFLSKDCEEDVWRTNFNRLVKLMCHSEVQVAQTMVPLLYGLAQHKDARRRLHVLQTIASMGAKENLIGILKVLTKGLDRALCLDLYLRLWKAEPRTYPLLYDLLKDTSRQPNEDRWEHTIARAYTIREVCRIKPQQHGEDLVNLFSEVLSNPNNSENEVAICLSLDAISSLCENQVVNIVSTWKVLGFRFANERRPKVIRSLCRFFGSVPLIKVTTAEQESLLNHIICTLWHYVTDYEDREIIEAALGTLKHFHPDTFTLRQLPEVFRQGIDLPEPNEDGVSAADSAGSIPPECWIQLLQYTNHCAIDAVGELLAHYITREIDGYRGGIYQTPEGRPEPSNLKYLPRASILSTIVNYLITQSTKFTKVESTPEIVLVQMLRIVAKPYPKPIPPLNWCFLHEYFHHCFEMRDACLQIAIKQMPYSGTAKRLVENYLNELCETIMLEEDLLKIYAAIAEITEVVQTEIYKKFVHLSLQYLAERAEDQQFADNSPFIQTMALIAGALQREQKYENEDNFYHLCTTLENFFMRFDLESEVFQKYIETLVHLPEKHFIDLLKPSTWTGGVNVEKLEKMIRLQFSFKLYNPSAQSLHFLGLADIVSTIAKHEDASLSAFFLREWFNFVEQFARDDQEAADGKALVSFIVELIGLIQCNLTAKGDQMEQKIMYMLDTLITAVVSFSGYGGLYGGHVIADDRSLRLKQFPLALVTIYQRNTWREIEVKLYEFLHHLYGIASLPGDYAECFRDALQRVLKNMQRTEILVEAAPHRLETPYKEIFTDGALQFLEKLVAQFDPEVEQLLQSRIKRRLLILEGKWTPVFQNHSESTEWKINPLPERLRNRKLDLGDVSPANTIHFTDCLYTNVQGIQVDFDDGHCPTWRNTVQGLSNVTRAVQGNLQGAPADVQAYPLLMLRPRAFNMIEHHCIINGKEVIGPLFDFAMLMYHNARTMANLGIGPYLYLSKIEDASETQLWNKIFTWTEDQLGLSNGTIKACVLIENILAAFCMEDILYSIKEHAIGLNCGVWDYCASIIAKFGWTQEFLLPDRNKYVNMGQPFLRNYMCLLINTCHRRGALATGGMAAKILPSGKEKAHLSDEEIIETVRMAKSVEIDAGVDGFMIYDLRMIDAINELWERKTHTENQLSIVPNVSHITATSLLQIPKGGVTVDGLNNNITVALLFIYHWLTGSGVFFLNGVVEDSATAEISRSQLWQWIRMGAVLEDRDSTVVTRRLVYQMMDKIISAAYRAWCITPSDRKRLLSAKFMLLDVISSRQYIEYITTHLNDSHKFRTLHNKNDGLMAKL</sequence>
<keyword evidence="3" id="KW-0816">Tricarboxylic acid cycle</keyword>
<evidence type="ECO:0000256" key="5">
    <source>
        <dbReference type="ARBA" id="ARBA00047918"/>
    </source>
</evidence>
<dbReference type="FunFam" id="3.20.20.360:FF:000001">
    <property type="entry name" value="Malate synthase"/>
    <property type="match status" value="1"/>
</dbReference>
<dbReference type="GO" id="GO:0006097">
    <property type="term" value="P:glyoxylate cycle"/>
    <property type="evidence" value="ECO:0007669"/>
    <property type="project" value="UniProtKB-KW"/>
</dbReference>
<evidence type="ECO:0000313" key="12">
    <source>
        <dbReference type="Proteomes" id="UP000075885"/>
    </source>
</evidence>
<dbReference type="SUPFAM" id="SSF48371">
    <property type="entry name" value="ARM repeat"/>
    <property type="match status" value="1"/>
</dbReference>
<feature type="domain" description="Malate synthase N-terminal" evidence="9">
    <location>
        <begin position="1200"/>
        <end position="1241"/>
    </location>
</feature>
<evidence type="ECO:0000259" key="10">
    <source>
        <dbReference type="Pfam" id="PF20659"/>
    </source>
</evidence>
<protein>
    <recommendedName>
        <fullName evidence="1">malate synthase</fullName>
        <ecNumber evidence="1">2.3.3.9</ecNumber>
    </recommendedName>
</protein>
<dbReference type="InterPro" id="IPR001465">
    <property type="entry name" value="Malate_synthase_TIM"/>
</dbReference>
<dbReference type="Gene3D" id="1.20.1220.12">
    <property type="entry name" value="Malate synthase, domain III"/>
    <property type="match status" value="1"/>
</dbReference>
<evidence type="ECO:0000259" key="7">
    <source>
        <dbReference type="Pfam" id="PF01274"/>
    </source>
</evidence>
<dbReference type="Gene3D" id="1.25.10.10">
    <property type="entry name" value="Leucine-rich Repeat Variant"/>
    <property type="match status" value="1"/>
</dbReference>
<evidence type="ECO:0000256" key="3">
    <source>
        <dbReference type="ARBA" id="ARBA00022532"/>
    </source>
</evidence>
<dbReference type="InterPro" id="IPR011076">
    <property type="entry name" value="Malate_synth_sf"/>
</dbReference>
<evidence type="ECO:0000256" key="2">
    <source>
        <dbReference type="ARBA" id="ARBA00022435"/>
    </source>
</evidence>
<organism evidence="11 12">
    <name type="scientific">Anopheles epiroticus</name>
    <dbReference type="NCBI Taxonomy" id="199890"/>
    <lineage>
        <taxon>Eukaryota</taxon>
        <taxon>Metazoa</taxon>
        <taxon>Ecdysozoa</taxon>
        <taxon>Arthropoda</taxon>
        <taxon>Hexapoda</taxon>
        <taxon>Insecta</taxon>
        <taxon>Pterygota</taxon>
        <taxon>Neoptera</taxon>
        <taxon>Endopterygota</taxon>
        <taxon>Diptera</taxon>
        <taxon>Nematocera</taxon>
        <taxon>Culicoidea</taxon>
        <taxon>Culicidae</taxon>
        <taxon>Anophelinae</taxon>
        <taxon>Anopheles</taxon>
    </lineage>
</organism>
<dbReference type="Pfam" id="PF12530">
    <property type="entry name" value="DUF3730"/>
    <property type="match status" value="1"/>
</dbReference>
<dbReference type="GO" id="GO:0005737">
    <property type="term" value="C:cytoplasm"/>
    <property type="evidence" value="ECO:0007669"/>
    <property type="project" value="TreeGrafter"/>
</dbReference>
<dbReference type="InterPro" id="IPR046363">
    <property type="entry name" value="MS_N_TIM-barrel_dom"/>
</dbReference>
<name>A0A182PGE7_9DIPT</name>
<dbReference type="InterPro" id="IPR048356">
    <property type="entry name" value="MS_N"/>
</dbReference>
<dbReference type="Proteomes" id="UP000075885">
    <property type="component" value="Unassembled WGS sequence"/>
</dbReference>
<evidence type="ECO:0000256" key="1">
    <source>
        <dbReference type="ARBA" id="ARBA00012636"/>
    </source>
</evidence>
<dbReference type="Pfam" id="PF20656">
    <property type="entry name" value="MS_N"/>
    <property type="match status" value="1"/>
</dbReference>
<dbReference type="InterPro" id="IPR044856">
    <property type="entry name" value="Malate_synth_C_sf"/>
</dbReference>
<dbReference type="Gene3D" id="3.20.20.360">
    <property type="entry name" value="Malate synthase, domain 3"/>
    <property type="match status" value="1"/>
</dbReference>